<evidence type="ECO:0008006" key="6">
    <source>
        <dbReference type="Google" id="ProtNLM"/>
    </source>
</evidence>
<reference evidence="4 5" key="1">
    <citation type="submission" date="2022-12" db="EMBL/GenBank/DDBJ databases">
        <title>Chromosome-scale assembly of the Ensete ventricosum genome.</title>
        <authorList>
            <person name="Dussert Y."/>
            <person name="Stocks J."/>
            <person name="Wendawek A."/>
            <person name="Woldeyes F."/>
            <person name="Nichols R.A."/>
            <person name="Borrell J.S."/>
        </authorList>
    </citation>
    <scope>NUCLEOTIDE SEQUENCE [LARGE SCALE GENOMIC DNA]</scope>
    <source>
        <strain evidence="5">cv. Maze</strain>
        <tissue evidence="4">Seeds</tissue>
    </source>
</reference>
<dbReference type="SMART" id="SM00248">
    <property type="entry name" value="ANK"/>
    <property type="match status" value="7"/>
</dbReference>
<evidence type="ECO:0000313" key="4">
    <source>
        <dbReference type="EMBL" id="KAJ8458194.1"/>
    </source>
</evidence>
<dbReference type="InterPro" id="IPR002110">
    <property type="entry name" value="Ankyrin_rpt"/>
</dbReference>
<dbReference type="InterPro" id="IPR036770">
    <property type="entry name" value="Ankyrin_rpt-contain_sf"/>
</dbReference>
<feature type="repeat" description="ANK" evidence="3">
    <location>
        <begin position="245"/>
        <end position="268"/>
    </location>
</feature>
<dbReference type="GO" id="GO:0005886">
    <property type="term" value="C:plasma membrane"/>
    <property type="evidence" value="ECO:0007669"/>
    <property type="project" value="TreeGrafter"/>
</dbReference>
<dbReference type="Pfam" id="PF12796">
    <property type="entry name" value="Ank_2"/>
    <property type="match status" value="2"/>
</dbReference>
<keyword evidence="1" id="KW-0677">Repeat</keyword>
<evidence type="ECO:0000256" key="3">
    <source>
        <dbReference type="PROSITE-ProRule" id="PRU00023"/>
    </source>
</evidence>
<organism evidence="4 5">
    <name type="scientific">Ensete ventricosum</name>
    <name type="common">Abyssinian banana</name>
    <name type="synonym">Musa ensete</name>
    <dbReference type="NCBI Taxonomy" id="4639"/>
    <lineage>
        <taxon>Eukaryota</taxon>
        <taxon>Viridiplantae</taxon>
        <taxon>Streptophyta</taxon>
        <taxon>Embryophyta</taxon>
        <taxon>Tracheophyta</taxon>
        <taxon>Spermatophyta</taxon>
        <taxon>Magnoliopsida</taxon>
        <taxon>Liliopsida</taxon>
        <taxon>Zingiberales</taxon>
        <taxon>Musaceae</taxon>
        <taxon>Ensete</taxon>
    </lineage>
</organism>
<evidence type="ECO:0000256" key="2">
    <source>
        <dbReference type="ARBA" id="ARBA00023043"/>
    </source>
</evidence>
<dbReference type="PROSITE" id="PS50088">
    <property type="entry name" value="ANK_REPEAT"/>
    <property type="match status" value="6"/>
</dbReference>
<protein>
    <recommendedName>
        <fullName evidence="6">PGG domain-containing protein</fullName>
    </recommendedName>
</protein>
<dbReference type="Gene3D" id="1.25.40.20">
    <property type="entry name" value="Ankyrin repeat-containing domain"/>
    <property type="match status" value="2"/>
</dbReference>
<feature type="repeat" description="ANK" evidence="3">
    <location>
        <begin position="110"/>
        <end position="142"/>
    </location>
</feature>
<keyword evidence="2 3" id="KW-0040">ANK repeat</keyword>
<proteinExistence type="predicted"/>
<dbReference type="PANTHER" id="PTHR24186">
    <property type="entry name" value="PROTEIN PHOSPHATASE 1 REGULATORY SUBUNIT"/>
    <property type="match status" value="1"/>
</dbReference>
<evidence type="ECO:0000313" key="5">
    <source>
        <dbReference type="Proteomes" id="UP001222027"/>
    </source>
</evidence>
<accession>A0AAV8PND0</accession>
<dbReference type="Proteomes" id="UP001222027">
    <property type="component" value="Unassembled WGS sequence"/>
</dbReference>
<name>A0AAV8PND0_ENSVE</name>
<comment type="caution">
    <text evidence="4">The sequence shown here is derived from an EMBL/GenBank/DDBJ whole genome shotgun (WGS) entry which is preliminary data.</text>
</comment>
<dbReference type="PROSITE" id="PS50297">
    <property type="entry name" value="ANK_REP_REGION"/>
    <property type="match status" value="5"/>
</dbReference>
<dbReference type="PANTHER" id="PTHR24186:SF50">
    <property type="entry name" value="ANKYRIN REPEAT-CONTAINING PROTEIN ITN1-LIKE ISOFORM X1"/>
    <property type="match status" value="1"/>
</dbReference>
<feature type="repeat" description="ANK" evidence="3">
    <location>
        <begin position="176"/>
        <end position="209"/>
    </location>
</feature>
<feature type="repeat" description="ANK" evidence="3">
    <location>
        <begin position="211"/>
        <end position="243"/>
    </location>
</feature>
<dbReference type="AlphaFoldDB" id="A0AAV8PND0"/>
<dbReference type="EMBL" id="JAQQAF010000009">
    <property type="protein sequence ID" value="KAJ8458194.1"/>
    <property type="molecule type" value="Genomic_DNA"/>
</dbReference>
<dbReference type="SUPFAM" id="SSF48403">
    <property type="entry name" value="Ankyrin repeat"/>
    <property type="match status" value="1"/>
</dbReference>
<keyword evidence="5" id="KW-1185">Reference proteome</keyword>
<sequence length="295" mass="31282">MSRELWEAARLGYASILGTSIPVVDVTAGGNSMLHIAAKLGHTDFCKRALDLQPLLLQLKNARGDTPLHVAARAGHHQLVNHLISTASESSAPADADDGVRSLVRMANNVGNTALHEAVQNGHEQVAVALMAKSPRVSAVTNVNGVSPLYMAVESGSASMVQRLLAAEEASCDGPNGQTALHLAALRSYRAEIIRMLLQQRSSLAGKADTAGRVPVHFAAARGDLEMVRHLLENDASTAYLQDNGGATAIHVAASFGYVNVIKQLIEKCPGCVEVMDGEGSNFFHVAISKRRDQL</sequence>
<dbReference type="Pfam" id="PF00023">
    <property type="entry name" value="Ank"/>
    <property type="match status" value="1"/>
</dbReference>
<feature type="repeat" description="ANK" evidence="3">
    <location>
        <begin position="63"/>
        <end position="95"/>
    </location>
</feature>
<feature type="repeat" description="ANK" evidence="3">
    <location>
        <begin position="144"/>
        <end position="165"/>
    </location>
</feature>
<gene>
    <name evidence="4" type="ORF">OPV22_031120</name>
</gene>
<evidence type="ECO:0000256" key="1">
    <source>
        <dbReference type="ARBA" id="ARBA00022737"/>
    </source>
</evidence>